<organism evidence="9 10">
    <name type="scientific">Paracidovorax konjaci</name>
    <dbReference type="NCBI Taxonomy" id="32040"/>
    <lineage>
        <taxon>Bacteria</taxon>
        <taxon>Pseudomonadati</taxon>
        <taxon>Pseudomonadota</taxon>
        <taxon>Betaproteobacteria</taxon>
        <taxon>Burkholderiales</taxon>
        <taxon>Comamonadaceae</taxon>
        <taxon>Paracidovorax</taxon>
    </lineage>
</organism>
<evidence type="ECO:0000256" key="6">
    <source>
        <dbReference type="ARBA" id="ARBA00048348"/>
    </source>
</evidence>
<evidence type="ECO:0000256" key="7">
    <source>
        <dbReference type="PIRSR" id="PIRSR601765-1"/>
    </source>
</evidence>
<dbReference type="Proteomes" id="UP000199517">
    <property type="component" value="Unassembled WGS sequence"/>
</dbReference>
<dbReference type="PANTHER" id="PTHR11002">
    <property type="entry name" value="CARBONIC ANHYDRASE"/>
    <property type="match status" value="1"/>
</dbReference>
<keyword evidence="4 7" id="KW-0862">Zinc</keyword>
<keyword evidence="5 8" id="KW-0456">Lyase</keyword>
<dbReference type="CDD" id="cd00883">
    <property type="entry name" value="beta_CA_cladeA"/>
    <property type="match status" value="1"/>
</dbReference>
<evidence type="ECO:0000256" key="8">
    <source>
        <dbReference type="RuleBase" id="RU003956"/>
    </source>
</evidence>
<comment type="cofactor">
    <cofactor evidence="7">
        <name>Zn(2+)</name>
        <dbReference type="ChEBI" id="CHEBI:29105"/>
    </cofactor>
    <text evidence="7">Binds 1 zinc ion per subunit.</text>
</comment>
<evidence type="ECO:0000313" key="10">
    <source>
        <dbReference type="Proteomes" id="UP000199517"/>
    </source>
</evidence>
<accession>A0A1I1XXU7</accession>
<dbReference type="OrthoDB" id="9797527at2"/>
<feature type="binding site" evidence="7">
    <location>
        <position position="42"/>
    </location>
    <ligand>
        <name>Zn(2+)</name>
        <dbReference type="ChEBI" id="CHEBI:29105"/>
    </ligand>
</feature>
<keyword evidence="3 7" id="KW-0479">Metal-binding</keyword>
<comment type="function">
    <text evidence="8">Reversible hydration of carbon dioxide.</text>
</comment>
<dbReference type="Gene3D" id="3.40.1050.10">
    <property type="entry name" value="Carbonic anhydrase"/>
    <property type="match status" value="1"/>
</dbReference>
<dbReference type="EC" id="4.2.1.1" evidence="2 8"/>
<feature type="binding site" evidence="7">
    <location>
        <position position="98"/>
    </location>
    <ligand>
        <name>Zn(2+)</name>
        <dbReference type="ChEBI" id="CHEBI:29105"/>
    </ligand>
</feature>
<feature type="binding site" evidence="7">
    <location>
        <position position="101"/>
    </location>
    <ligand>
        <name>Zn(2+)</name>
        <dbReference type="ChEBI" id="CHEBI:29105"/>
    </ligand>
</feature>
<sequence length="221" mass="24594">MDLSTRLLLQNRAWADEMTSRNPAFFENLVGGQQPRAFWIGCADSRVPAERITNALPGELFVHRSVANLVRPDDSNIMSALQYAIDVLRVPAVIVCGHEACGGVRAALLQSRERVGDPEDGDYLGQHIRPLRALYRRRVQEIEAGDRLPDDDQDLNARVDRFVALNVAEQVNTLAATATVRQAWDRGQPLALLGWVYALRDGRLRQVLSLDAGSREWAQAA</sequence>
<dbReference type="GO" id="GO:0015976">
    <property type="term" value="P:carbon utilization"/>
    <property type="evidence" value="ECO:0007669"/>
    <property type="project" value="InterPro"/>
</dbReference>
<name>A0A1I1XXU7_9BURK</name>
<evidence type="ECO:0000256" key="2">
    <source>
        <dbReference type="ARBA" id="ARBA00012925"/>
    </source>
</evidence>
<dbReference type="GO" id="GO:0071244">
    <property type="term" value="P:cellular response to carbon dioxide"/>
    <property type="evidence" value="ECO:0007669"/>
    <property type="project" value="TreeGrafter"/>
</dbReference>
<dbReference type="GO" id="GO:0004089">
    <property type="term" value="F:carbonate dehydratase activity"/>
    <property type="evidence" value="ECO:0007669"/>
    <property type="project" value="UniProtKB-UniRule"/>
</dbReference>
<dbReference type="EMBL" id="FOMQ01000015">
    <property type="protein sequence ID" value="SFE12206.1"/>
    <property type="molecule type" value="Genomic_DNA"/>
</dbReference>
<dbReference type="GO" id="GO:0034599">
    <property type="term" value="P:cellular response to oxidative stress"/>
    <property type="evidence" value="ECO:0007669"/>
    <property type="project" value="TreeGrafter"/>
</dbReference>
<gene>
    <name evidence="9" type="ORF">SAMN04489710_11512</name>
</gene>
<dbReference type="InterPro" id="IPR001765">
    <property type="entry name" value="Carbonic_anhydrase"/>
</dbReference>
<dbReference type="SMART" id="SM00947">
    <property type="entry name" value="Pro_CA"/>
    <property type="match status" value="1"/>
</dbReference>
<evidence type="ECO:0000256" key="4">
    <source>
        <dbReference type="ARBA" id="ARBA00022833"/>
    </source>
</evidence>
<dbReference type="PANTHER" id="PTHR11002:SF76">
    <property type="entry name" value="CARBONIC ANHYDRASE"/>
    <property type="match status" value="1"/>
</dbReference>
<dbReference type="RefSeq" id="WP_092955854.1">
    <property type="nucleotide sequence ID" value="NZ_FOMQ01000015.1"/>
</dbReference>
<dbReference type="PROSITE" id="PS00704">
    <property type="entry name" value="PROK_CO2_ANHYDRASE_1"/>
    <property type="match status" value="1"/>
</dbReference>
<dbReference type="InterPro" id="IPR036874">
    <property type="entry name" value="Carbonic_anhydrase_sf"/>
</dbReference>
<dbReference type="GO" id="GO:0008270">
    <property type="term" value="F:zinc ion binding"/>
    <property type="evidence" value="ECO:0007669"/>
    <property type="project" value="UniProtKB-UniRule"/>
</dbReference>
<dbReference type="SUPFAM" id="SSF53056">
    <property type="entry name" value="beta-carbonic anhydrase, cab"/>
    <property type="match status" value="1"/>
</dbReference>
<dbReference type="InterPro" id="IPR015892">
    <property type="entry name" value="Carbonic_anhydrase_CS"/>
</dbReference>
<dbReference type="PROSITE" id="PS00705">
    <property type="entry name" value="PROK_CO2_ANHYDRASE_2"/>
    <property type="match status" value="1"/>
</dbReference>
<evidence type="ECO:0000256" key="5">
    <source>
        <dbReference type="ARBA" id="ARBA00023239"/>
    </source>
</evidence>
<dbReference type="STRING" id="32040.SAMN04489710_11512"/>
<proteinExistence type="inferred from homology"/>
<evidence type="ECO:0000256" key="3">
    <source>
        <dbReference type="ARBA" id="ARBA00022723"/>
    </source>
</evidence>
<keyword evidence="10" id="KW-1185">Reference proteome</keyword>
<dbReference type="Pfam" id="PF00484">
    <property type="entry name" value="Pro_CA"/>
    <property type="match status" value="1"/>
</dbReference>
<evidence type="ECO:0000313" key="9">
    <source>
        <dbReference type="EMBL" id="SFE12206.1"/>
    </source>
</evidence>
<comment type="catalytic activity">
    <reaction evidence="6 8">
        <text>hydrogencarbonate + H(+) = CO2 + H2O</text>
        <dbReference type="Rhea" id="RHEA:10748"/>
        <dbReference type="ChEBI" id="CHEBI:15377"/>
        <dbReference type="ChEBI" id="CHEBI:15378"/>
        <dbReference type="ChEBI" id="CHEBI:16526"/>
        <dbReference type="ChEBI" id="CHEBI:17544"/>
        <dbReference type="EC" id="4.2.1.1"/>
    </reaction>
</comment>
<feature type="binding site" evidence="7">
    <location>
        <position position="44"/>
    </location>
    <ligand>
        <name>Zn(2+)</name>
        <dbReference type="ChEBI" id="CHEBI:29105"/>
    </ligand>
</feature>
<dbReference type="AlphaFoldDB" id="A0A1I1XXU7"/>
<evidence type="ECO:0000256" key="1">
    <source>
        <dbReference type="ARBA" id="ARBA00006217"/>
    </source>
</evidence>
<reference evidence="10" key="1">
    <citation type="submission" date="2016-10" db="EMBL/GenBank/DDBJ databases">
        <authorList>
            <person name="Varghese N."/>
            <person name="Submissions S."/>
        </authorList>
    </citation>
    <scope>NUCLEOTIDE SEQUENCE [LARGE SCALE GENOMIC DNA]</scope>
    <source>
        <strain evidence="10">DSM 7481</strain>
    </source>
</reference>
<protein>
    <recommendedName>
        <fullName evidence="2 8">Carbonic anhydrase</fullName>
        <ecNumber evidence="2 8">4.2.1.1</ecNumber>
    </recommendedName>
    <alternativeName>
        <fullName evidence="8">Carbonate dehydratase</fullName>
    </alternativeName>
</protein>
<comment type="similarity">
    <text evidence="1 8">Belongs to the beta-class carbonic anhydrase family.</text>
</comment>